<reference evidence="1" key="1">
    <citation type="journal article" date="2023" name="Plant J.">
        <title>Genome sequences and population genomics provide insights into the demographic history, inbreeding, and mutation load of two 'living fossil' tree species of Dipteronia.</title>
        <authorList>
            <person name="Feng Y."/>
            <person name="Comes H.P."/>
            <person name="Chen J."/>
            <person name="Zhu S."/>
            <person name="Lu R."/>
            <person name="Zhang X."/>
            <person name="Li P."/>
            <person name="Qiu J."/>
            <person name="Olsen K.M."/>
            <person name="Qiu Y."/>
        </authorList>
    </citation>
    <scope>NUCLEOTIDE SEQUENCE</scope>
    <source>
        <strain evidence="1">NBL</strain>
    </source>
</reference>
<name>A0AAE0DVB1_9ROSI</name>
<dbReference type="EMBL" id="JANJYJ010000009">
    <property type="protein sequence ID" value="KAK3189639.1"/>
    <property type="molecule type" value="Genomic_DNA"/>
</dbReference>
<organism evidence="1 2">
    <name type="scientific">Dipteronia sinensis</name>
    <dbReference type="NCBI Taxonomy" id="43782"/>
    <lineage>
        <taxon>Eukaryota</taxon>
        <taxon>Viridiplantae</taxon>
        <taxon>Streptophyta</taxon>
        <taxon>Embryophyta</taxon>
        <taxon>Tracheophyta</taxon>
        <taxon>Spermatophyta</taxon>
        <taxon>Magnoliopsida</taxon>
        <taxon>eudicotyledons</taxon>
        <taxon>Gunneridae</taxon>
        <taxon>Pentapetalae</taxon>
        <taxon>rosids</taxon>
        <taxon>malvids</taxon>
        <taxon>Sapindales</taxon>
        <taxon>Sapindaceae</taxon>
        <taxon>Hippocastanoideae</taxon>
        <taxon>Acereae</taxon>
        <taxon>Dipteronia</taxon>
    </lineage>
</organism>
<dbReference type="AlphaFoldDB" id="A0AAE0DVB1"/>
<dbReference type="Proteomes" id="UP001281410">
    <property type="component" value="Unassembled WGS sequence"/>
</dbReference>
<comment type="caution">
    <text evidence="1">The sequence shown here is derived from an EMBL/GenBank/DDBJ whole genome shotgun (WGS) entry which is preliminary data.</text>
</comment>
<protein>
    <submittedName>
        <fullName evidence="1">Uncharacterized protein</fullName>
    </submittedName>
</protein>
<keyword evidence="2" id="KW-1185">Reference proteome</keyword>
<gene>
    <name evidence="1" type="ORF">Dsin_029200</name>
</gene>
<evidence type="ECO:0000313" key="2">
    <source>
        <dbReference type="Proteomes" id="UP001281410"/>
    </source>
</evidence>
<proteinExistence type="predicted"/>
<evidence type="ECO:0000313" key="1">
    <source>
        <dbReference type="EMBL" id="KAK3189639.1"/>
    </source>
</evidence>
<accession>A0AAE0DVB1</accession>
<sequence>MNMTNRDIHARLKRKSDTIYISMTIRISTDKMMIESYYKSKAYLDQFSKAVFTLVIDMKKTAHINELWQRNSFKRNCNHCINVFRYFMPLSFITYKASENTLYNI</sequence>